<dbReference type="AlphaFoldDB" id="A0AB34G530"/>
<proteinExistence type="predicted"/>
<dbReference type="Proteomes" id="UP001163105">
    <property type="component" value="Unassembled WGS sequence"/>
</dbReference>
<dbReference type="SMART" id="SM00256">
    <property type="entry name" value="FBOX"/>
    <property type="match status" value="1"/>
</dbReference>
<gene>
    <name evidence="2" type="ORF">O9K51_00676</name>
</gene>
<keyword evidence="3" id="KW-1185">Reference proteome</keyword>
<dbReference type="Gene3D" id="1.20.1280.50">
    <property type="match status" value="1"/>
</dbReference>
<protein>
    <submittedName>
        <fullName evidence="2">F-box domain-containing protein</fullName>
    </submittedName>
</protein>
<reference evidence="2" key="1">
    <citation type="submission" date="2023-01" db="EMBL/GenBank/DDBJ databases">
        <title>The growth and conidiation of Purpureocillium lavendulum are regulated by nitrogen source and histone H3K14 acetylation.</title>
        <authorList>
            <person name="Tang P."/>
            <person name="Han J."/>
            <person name="Zhang C."/>
            <person name="Tang P."/>
            <person name="Qi F."/>
            <person name="Zhang K."/>
            <person name="Liang L."/>
        </authorList>
    </citation>
    <scope>NUCLEOTIDE SEQUENCE</scope>
    <source>
        <strain evidence="2">YMF1.00683</strain>
    </source>
</reference>
<dbReference type="Pfam" id="PF00646">
    <property type="entry name" value="F-box"/>
    <property type="match status" value="1"/>
</dbReference>
<evidence type="ECO:0000259" key="1">
    <source>
        <dbReference type="SMART" id="SM00256"/>
    </source>
</evidence>
<dbReference type="EMBL" id="JAQHRD010000001">
    <property type="protein sequence ID" value="KAJ6445911.1"/>
    <property type="molecule type" value="Genomic_DNA"/>
</dbReference>
<accession>A0AB34G530</accession>
<dbReference type="InterPro" id="IPR036047">
    <property type="entry name" value="F-box-like_dom_sf"/>
</dbReference>
<evidence type="ECO:0000313" key="3">
    <source>
        <dbReference type="Proteomes" id="UP001163105"/>
    </source>
</evidence>
<sequence length="278" mass="30892">MSSATDRLLPVPELLELILLELDVRSLLCRAQRVCQKWRQLIDSSPRIQAKLRFKHCPLYEVPYEQPGDRCLPLAATGKKTTNWGGDHTYPDLIKPPSGTGPVDPYTPIFSARALVHRYKNLGASGATWRRVLVQTTPPITSVGFVSARRCANDTVVVRSGRAACPDGLRLGHIWDALRDGCSLLQTDLCLMRLAWWAARRGPPLDGGALYYPVAADVVRLFDEGAQVVLTAGFTEVSEDDEFSGRFADEYEALCRCEDFAPLRFEMRETVTGAAWTP</sequence>
<evidence type="ECO:0000313" key="2">
    <source>
        <dbReference type="EMBL" id="KAJ6445911.1"/>
    </source>
</evidence>
<feature type="domain" description="F-box" evidence="1">
    <location>
        <begin position="11"/>
        <end position="50"/>
    </location>
</feature>
<comment type="caution">
    <text evidence="2">The sequence shown here is derived from an EMBL/GenBank/DDBJ whole genome shotgun (WGS) entry which is preliminary data.</text>
</comment>
<dbReference type="SUPFAM" id="SSF81383">
    <property type="entry name" value="F-box domain"/>
    <property type="match status" value="1"/>
</dbReference>
<organism evidence="2 3">
    <name type="scientific">Purpureocillium lavendulum</name>
    <dbReference type="NCBI Taxonomy" id="1247861"/>
    <lineage>
        <taxon>Eukaryota</taxon>
        <taxon>Fungi</taxon>
        <taxon>Dikarya</taxon>
        <taxon>Ascomycota</taxon>
        <taxon>Pezizomycotina</taxon>
        <taxon>Sordariomycetes</taxon>
        <taxon>Hypocreomycetidae</taxon>
        <taxon>Hypocreales</taxon>
        <taxon>Ophiocordycipitaceae</taxon>
        <taxon>Purpureocillium</taxon>
    </lineage>
</organism>
<dbReference type="InterPro" id="IPR001810">
    <property type="entry name" value="F-box_dom"/>
</dbReference>
<name>A0AB34G530_9HYPO</name>